<organism evidence="1 2">
    <name type="scientific">Sciurus vulgaris</name>
    <name type="common">Eurasian red squirrel</name>
    <dbReference type="NCBI Taxonomy" id="55149"/>
    <lineage>
        <taxon>Eukaryota</taxon>
        <taxon>Metazoa</taxon>
        <taxon>Chordata</taxon>
        <taxon>Craniata</taxon>
        <taxon>Vertebrata</taxon>
        <taxon>Euteleostomi</taxon>
        <taxon>Mammalia</taxon>
        <taxon>Eutheria</taxon>
        <taxon>Euarchontoglires</taxon>
        <taxon>Glires</taxon>
        <taxon>Rodentia</taxon>
        <taxon>Sciuromorpha</taxon>
        <taxon>Sciuridae</taxon>
        <taxon>Sciurinae</taxon>
        <taxon>Sciurini</taxon>
        <taxon>Sciurus</taxon>
    </lineage>
</organism>
<reference evidence="1" key="2">
    <citation type="submission" date="2025-09" db="UniProtKB">
        <authorList>
            <consortium name="Ensembl"/>
        </authorList>
    </citation>
    <scope>IDENTIFICATION</scope>
</reference>
<sequence>FSSNGTGSKTQVLTGKTHLAPKHHKKVLELLKQIQIALEDKSSCQSRKIIYKRRKEVENILKKISNWIWDCLTLRWLHYLHLFIL</sequence>
<keyword evidence="2" id="KW-1185">Reference proteome</keyword>
<dbReference type="AlphaFoldDB" id="A0A8D2DA38"/>
<name>A0A8D2DA38_SCIVU</name>
<dbReference type="Proteomes" id="UP000694564">
    <property type="component" value="Chromosome 14"/>
</dbReference>
<evidence type="ECO:0000313" key="2">
    <source>
        <dbReference type="Proteomes" id="UP000694564"/>
    </source>
</evidence>
<dbReference type="OrthoDB" id="5857140at2759"/>
<evidence type="ECO:0000313" key="1">
    <source>
        <dbReference type="Ensembl" id="ENSSVLP00005022450.1"/>
    </source>
</evidence>
<reference evidence="1" key="1">
    <citation type="submission" date="2025-08" db="UniProtKB">
        <authorList>
            <consortium name="Ensembl"/>
        </authorList>
    </citation>
    <scope>IDENTIFICATION</scope>
</reference>
<protein>
    <submittedName>
        <fullName evidence="1">Uncharacterized protein</fullName>
    </submittedName>
</protein>
<dbReference type="Ensembl" id="ENSSVLT00005024973.1">
    <property type="protein sequence ID" value="ENSSVLP00005022450.1"/>
    <property type="gene ID" value="ENSSVLG00005017910.1"/>
</dbReference>
<proteinExistence type="predicted"/>
<accession>A0A8D2DA38</accession>